<accession>A0ABS9XHM4</accession>
<keyword evidence="1" id="KW-0812">Transmembrane</keyword>
<dbReference type="Proteomes" id="UP001165270">
    <property type="component" value="Unassembled WGS sequence"/>
</dbReference>
<comment type="caution">
    <text evidence="2">The sequence shown here is derived from an EMBL/GenBank/DDBJ whole genome shotgun (WGS) entry which is preliminary data.</text>
</comment>
<proteinExistence type="predicted"/>
<dbReference type="EMBL" id="JALDAX010000006">
    <property type="protein sequence ID" value="MCI3241571.1"/>
    <property type="molecule type" value="Genomic_DNA"/>
</dbReference>
<name>A0ABS9XHM4_9ACTN</name>
<dbReference type="RefSeq" id="WP_242710238.1">
    <property type="nucleotide sequence ID" value="NZ_JALDAX010000006.1"/>
</dbReference>
<organism evidence="2 3">
    <name type="scientific">Streptomyces spinosisporus</name>
    <dbReference type="NCBI Taxonomy" id="2927582"/>
    <lineage>
        <taxon>Bacteria</taxon>
        <taxon>Bacillati</taxon>
        <taxon>Actinomycetota</taxon>
        <taxon>Actinomycetes</taxon>
        <taxon>Kitasatosporales</taxon>
        <taxon>Streptomycetaceae</taxon>
        <taxon>Streptomyces</taxon>
    </lineage>
</organism>
<evidence type="ECO:0000313" key="2">
    <source>
        <dbReference type="EMBL" id="MCI3241571.1"/>
    </source>
</evidence>
<keyword evidence="1" id="KW-0472">Membrane</keyword>
<protein>
    <submittedName>
        <fullName evidence="2">DUF5134 domain-containing protein</fullName>
    </submittedName>
</protein>
<evidence type="ECO:0000313" key="3">
    <source>
        <dbReference type="Proteomes" id="UP001165270"/>
    </source>
</evidence>
<feature type="transmembrane region" description="Helical" evidence="1">
    <location>
        <begin position="93"/>
        <end position="114"/>
    </location>
</feature>
<keyword evidence="3" id="KW-1185">Reference proteome</keyword>
<feature type="transmembrane region" description="Helical" evidence="1">
    <location>
        <begin position="126"/>
        <end position="147"/>
    </location>
</feature>
<sequence length="190" mass="20316">MSPSDLVDSMLAVLFAVAAVCGAYRNVSSRGVGWRVRGDQLLHTAMALTMAVMPWSRGPVAHHTALVTFFAAAALWFPLTAVRGPGERRVTAVAGRLPSTAGMAAMAWMTSMTWAAHPHAAHPSTLARATTAALALYLAACALWSLLRIMPPLHTITDPPTGPARRQEPYTRFWDGSVALGTTIMLLMSH</sequence>
<feature type="transmembrane region" description="Helical" evidence="1">
    <location>
        <begin position="61"/>
        <end position="81"/>
    </location>
</feature>
<feature type="transmembrane region" description="Helical" evidence="1">
    <location>
        <begin position="6"/>
        <end position="24"/>
    </location>
</feature>
<feature type="transmembrane region" description="Helical" evidence="1">
    <location>
        <begin position="36"/>
        <end position="55"/>
    </location>
</feature>
<gene>
    <name evidence="2" type="ORF">MQN93_17780</name>
</gene>
<dbReference type="Pfam" id="PF17197">
    <property type="entry name" value="DUF5134"/>
    <property type="match status" value="1"/>
</dbReference>
<reference evidence="2" key="1">
    <citation type="submission" date="2022-03" db="EMBL/GenBank/DDBJ databases">
        <title>Streptomyces 7R015 and 7R016 isolated from Barleria lupulina in Thailand.</title>
        <authorList>
            <person name="Kanchanasin P."/>
            <person name="Phongsopitanun W."/>
            <person name="Tanasupawat S."/>
        </authorList>
    </citation>
    <scope>NUCLEOTIDE SEQUENCE</scope>
    <source>
        <strain evidence="2">7R016</strain>
    </source>
</reference>
<keyword evidence="1" id="KW-1133">Transmembrane helix</keyword>
<dbReference type="InterPro" id="IPR033458">
    <property type="entry name" value="DUF5134"/>
</dbReference>
<evidence type="ECO:0000256" key="1">
    <source>
        <dbReference type="SAM" id="Phobius"/>
    </source>
</evidence>